<evidence type="ECO:0000259" key="1">
    <source>
        <dbReference type="PROSITE" id="PS51819"/>
    </source>
</evidence>
<dbReference type="OrthoDB" id="9809391at2"/>
<accession>A0A1S1KMT9</accession>
<dbReference type="Pfam" id="PF00903">
    <property type="entry name" value="Glyoxalase"/>
    <property type="match status" value="1"/>
</dbReference>
<sequence length="139" mass="15051">MARLPVWPILHYDDTRTALRFFVEVFGFEEVVTATDDQQDIVHAELRWPGGGSLVFGSTRHTDSVHGSMKSGASAVYVATDDVDEVHRRVSAADLGTVVVAPAMTKFGSGDAAYAFTAADPEGNLWTFGTYPGRDARIT</sequence>
<proteinExistence type="predicted"/>
<dbReference type="EMBL" id="MLHV01000001">
    <property type="protein sequence ID" value="OHU08005.1"/>
    <property type="molecule type" value="Genomic_DNA"/>
</dbReference>
<dbReference type="RefSeq" id="WP_070943419.1">
    <property type="nucleotide sequence ID" value="NZ_MLHV01000001.1"/>
</dbReference>
<evidence type="ECO:0000313" key="2">
    <source>
        <dbReference type="EMBL" id="OHU08005.1"/>
    </source>
</evidence>
<dbReference type="Proteomes" id="UP000179636">
    <property type="component" value="Unassembled WGS sequence"/>
</dbReference>
<evidence type="ECO:0000313" key="3">
    <source>
        <dbReference type="Proteomes" id="UP000179636"/>
    </source>
</evidence>
<keyword evidence="3" id="KW-1185">Reference proteome</keyword>
<dbReference type="SUPFAM" id="SSF54593">
    <property type="entry name" value="Glyoxalase/Bleomycin resistance protein/Dihydroxybiphenyl dioxygenase"/>
    <property type="match status" value="1"/>
</dbReference>
<reference evidence="2 3" key="1">
    <citation type="submission" date="2016-10" db="EMBL/GenBank/DDBJ databases">
        <title>Evaluation of Human, Animal and Environmental Mycobacterium chelonae Isolates by Core Genome Phylogenomic Analysis, Targeted Gene Comparison, and Anti-microbial Susceptibility Patterns: A Tale of Mistaken Identities.</title>
        <authorList>
            <person name="Fogelson S.B."/>
            <person name="Camus A.C."/>
            <person name="Lorenz W."/>
            <person name="Vasireddy R."/>
            <person name="Vasireddy S."/>
            <person name="Smith T."/>
            <person name="Brown-Elliott B.A."/>
            <person name="Wallace R.J.Jr."/>
            <person name="Hasan N.A."/>
            <person name="Reischl U."/>
            <person name="Sanchez S."/>
        </authorList>
    </citation>
    <scope>NUCLEOTIDE SEQUENCE [LARGE SCALE GENOMIC DNA]</scope>
    <source>
        <strain evidence="2 3">24999</strain>
    </source>
</reference>
<comment type="caution">
    <text evidence="2">The sequence shown here is derived from an EMBL/GenBank/DDBJ whole genome shotgun (WGS) entry which is preliminary data.</text>
</comment>
<name>A0A1S1KMT9_9MYCO</name>
<organism evidence="2 3">
    <name type="scientific">Mycobacterium syngnathidarum</name>
    <dbReference type="NCBI Taxonomy" id="1908205"/>
    <lineage>
        <taxon>Bacteria</taxon>
        <taxon>Bacillati</taxon>
        <taxon>Actinomycetota</taxon>
        <taxon>Actinomycetes</taxon>
        <taxon>Mycobacteriales</taxon>
        <taxon>Mycobacteriaceae</taxon>
        <taxon>Mycobacterium</taxon>
    </lineage>
</organism>
<dbReference type="PROSITE" id="PS51819">
    <property type="entry name" value="VOC"/>
    <property type="match status" value="1"/>
</dbReference>
<dbReference type="InterPro" id="IPR004360">
    <property type="entry name" value="Glyas_Fos-R_dOase_dom"/>
</dbReference>
<dbReference type="InterPro" id="IPR029068">
    <property type="entry name" value="Glyas_Bleomycin-R_OHBP_Dase"/>
</dbReference>
<dbReference type="PANTHER" id="PTHR34109:SF1">
    <property type="entry name" value="VOC DOMAIN-CONTAINING PROTEIN"/>
    <property type="match status" value="1"/>
</dbReference>
<dbReference type="InterPro" id="IPR037523">
    <property type="entry name" value="VOC_core"/>
</dbReference>
<dbReference type="STRING" id="1908205.BKG60_08450"/>
<feature type="domain" description="VOC" evidence="1">
    <location>
        <begin position="4"/>
        <end position="131"/>
    </location>
</feature>
<dbReference type="PANTHER" id="PTHR34109">
    <property type="entry name" value="BNAUNNG04460D PROTEIN-RELATED"/>
    <property type="match status" value="1"/>
</dbReference>
<dbReference type="Gene3D" id="3.30.720.120">
    <property type="match status" value="1"/>
</dbReference>
<dbReference type="Gene3D" id="3.30.720.110">
    <property type="match status" value="1"/>
</dbReference>
<gene>
    <name evidence="2" type="ORF">BKG61_01280</name>
</gene>
<dbReference type="AlphaFoldDB" id="A0A1S1KMT9"/>
<protein>
    <submittedName>
        <fullName evidence="2">Glyoxalase</fullName>
    </submittedName>
</protein>